<feature type="transmembrane region" description="Helical" evidence="5">
    <location>
        <begin position="335"/>
        <end position="356"/>
    </location>
</feature>
<evidence type="ECO:0000256" key="6">
    <source>
        <dbReference type="SAM" id="SignalP"/>
    </source>
</evidence>
<sequence length="419" mass="45864">RFITISVSFLCFTVTLGTAIVTADVVRPARELKMSVFKSGLAMSLCAIGLGIGPLIYAPISEYYGRKRVYVLSMALYTLCTIPSALATCPEVLLIARAFAGLFGGAPLTNVGGSIADIWELDSRGLPMAILTYFTFAGPVLGPLIGTYVTDLWGWRAAYWTLVAFSAVSVIMALVVPETLSLPREILTENGAVKFKNSFARPMTHCELFWPQVKLAIVKPFKMLSTEPILVCMTAYLSLITVILYYYFFAYPLIFQNVYGYGNRKVALMFIPIFIGVLPAIGITPLWDRFFRQMVERGSEARLIPMIFCAIILPISIFTFAWTSSEELGVLGPSISGVLFGFCVTSIWTSANAYLVDSFPGSVASAIAGATFIRCLSGATVPMWVFSLLDLTGPRWASSILGFITILMIPIPLIFFKSV</sequence>
<name>A0A9P6N618_9BASI</name>
<dbReference type="InterPro" id="IPR020846">
    <property type="entry name" value="MFS_dom"/>
</dbReference>
<dbReference type="Gene3D" id="1.20.1250.20">
    <property type="entry name" value="MFS general substrate transporter like domains"/>
    <property type="match status" value="1"/>
</dbReference>
<evidence type="ECO:0000313" key="8">
    <source>
        <dbReference type="EMBL" id="KAG0140084.1"/>
    </source>
</evidence>
<dbReference type="Proteomes" id="UP000886653">
    <property type="component" value="Unassembled WGS sequence"/>
</dbReference>
<dbReference type="GO" id="GO:0005886">
    <property type="term" value="C:plasma membrane"/>
    <property type="evidence" value="ECO:0007669"/>
    <property type="project" value="TreeGrafter"/>
</dbReference>
<evidence type="ECO:0000259" key="7">
    <source>
        <dbReference type="PROSITE" id="PS50850"/>
    </source>
</evidence>
<feature type="transmembrane region" description="Helical" evidence="5">
    <location>
        <begin position="69"/>
        <end position="86"/>
    </location>
</feature>
<feature type="transmembrane region" description="Helical" evidence="5">
    <location>
        <begin position="92"/>
        <end position="113"/>
    </location>
</feature>
<accession>A0A9P6N618</accession>
<dbReference type="InterPro" id="IPR036259">
    <property type="entry name" value="MFS_trans_sf"/>
</dbReference>
<feature type="transmembrane region" description="Helical" evidence="5">
    <location>
        <begin position="363"/>
        <end position="384"/>
    </location>
</feature>
<feature type="signal peptide" evidence="6">
    <location>
        <begin position="1"/>
        <end position="19"/>
    </location>
</feature>
<keyword evidence="6" id="KW-0732">Signal</keyword>
<dbReference type="OrthoDB" id="6770063at2759"/>
<dbReference type="PANTHER" id="PTHR23502:SF48">
    <property type="entry name" value="MULTIDRUG TRANSPORTER, PUTATIVE (AFU_ORTHOLOGUE AFUA_5G02700)-RELATED"/>
    <property type="match status" value="1"/>
</dbReference>
<gene>
    <name evidence="8" type="ORF">CROQUDRAFT_53795</name>
</gene>
<dbReference type="SUPFAM" id="SSF103473">
    <property type="entry name" value="MFS general substrate transporter"/>
    <property type="match status" value="1"/>
</dbReference>
<proteinExistence type="predicted"/>
<evidence type="ECO:0000256" key="4">
    <source>
        <dbReference type="ARBA" id="ARBA00023136"/>
    </source>
</evidence>
<keyword evidence="4 5" id="KW-0472">Membrane</keyword>
<dbReference type="AlphaFoldDB" id="A0A9P6N618"/>
<feature type="transmembrane region" description="Helical" evidence="5">
    <location>
        <begin position="39"/>
        <end position="57"/>
    </location>
</feature>
<dbReference type="InterPro" id="IPR011701">
    <property type="entry name" value="MFS"/>
</dbReference>
<feature type="transmembrane region" description="Helical" evidence="5">
    <location>
        <begin position="268"/>
        <end position="291"/>
    </location>
</feature>
<dbReference type="Pfam" id="PF07690">
    <property type="entry name" value="MFS_1"/>
    <property type="match status" value="1"/>
</dbReference>
<feature type="chain" id="PRO_5040460991" description="Major facilitator superfamily (MFS) profile domain-containing protein" evidence="6">
    <location>
        <begin position="20"/>
        <end position="419"/>
    </location>
</feature>
<evidence type="ECO:0000313" key="9">
    <source>
        <dbReference type="Proteomes" id="UP000886653"/>
    </source>
</evidence>
<dbReference type="PANTHER" id="PTHR23502">
    <property type="entry name" value="MAJOR FACILITATOR SUPERFAMILY"/>
    <property type="match status" value="1"/>
</dbReference>
<evidence type="ECO:0000256" key="3">
    <source>
        <dbReference type="ARBA" id="ARBA00022989"/>
    </source>
</evidence>
<keyword evidence="2 5" id="KW-0812">Transmembrane</keyword>
<dbReference type="GO" id="GO:0022857">
    <property type="term" value="F:transmembrane transporter activity"/>
    <property type="evidence" value="ECO:0007669"/>
    <property type="project" value="InterPro"/>
</dbReference>
<dbReference type="EMBL" id="MU167477">
    <property type="protein sequence ID" value="KAG0140084.1"/>
    <property type="molecule type" value="Genomic_DNA"/>
</dbReference>
<comment type="subcellular location">
    <subcellularLocation>
        <location evidence="1">Membrane</location>
        <topology evidence="1">Multi-pass membrane protein</topology>
    </subcellularLocation>
</comment>
<organism evidence="8 9">
    <name type="scientific">Cronartium quercuum f. sp. fusiforme G11</name>
    <dbReference type="NCBI Taxonomy" id="708437"/>
    <lineage>
        <taxon>Eukaryota</taxon>
        <taxon>Fungi</taxon>
        <taxon>Dikarya</taxon>
        <taxon>Basidiomycota</taxon>
        <taxon>Pucciniomycotina</taxon>
        <taxon>Pucciniomycetes</taxon>
        <taxon>Pucciniales</taxon>
        <taxon>Coleosporiaceae</taxon>
        <taxon>Cronartium</taxon>
    </lineage>
</organism>
<keyword evidence="9" id="KW-1185">Reference proteome</keyword>
<evidence type="ECO:0000256" key="1">
    <source>
        <dbReference type="ARBA" id="ARBA00004141"/>
    </source>
</evidence>
<evidence type="ECO:0000256" key="2">
    <source>
        <dbReference type="ARBA" id="ARBA00022692"/>
    </source>
</evidence>
<feature type="domain" description="Major facilitator superfamily (MFS) profile" evidence="7">
    <location>
        <begin position="3"/>
        <end position="419"/>
    </location>
</feature>
<feature type="transmembrane region" description="Helical" evidence="5">
    <location>
        <begin position="157"/>
        <end position="176"/>
    </location>
</feature>
<dbReference type="PROSITE" id="PS50850">
    <property type="entry name" value="MFS"/>
    <property type="match status" value="1"/>
</dbReference>
<feature type="non-terminal residue" evidence="8">
    <location>
        <position position="1"/>
    </location>
</feature>
<reference evidence="8" key="1">
    <citation type="submission" date="2013-11" db="EMBL/GenBank/DDBJ databases">
        <title>Genome sequence of the fusiform rust pathogen reveals effectors for host alternation and coevolution with pine.</title>
        <authorList>
            <consortium name="DOE Joint Genome Institute"/>
            <person name="Smith K."/>
            <person name="Pendleton A."/>
            <person name="Kubisiak T."/>
            <person name="Anderson C."/>
            <person name="Salamov A."/>
            <person name="Aerts A."/>
            <person name="Riley R."/>
            <person name="Clum A."/>
            <person name="Lindquist E."/>
            <person name="Ence D."/>
            <person name="Campbell M."/>
            <person name="Kronenberg Z."/>
            <person name="Feau N."/>
            <person name="Dhillon B."/>
            <person name="Hamelin R."/>
            <person name="Burleigh J."/>
            <person name="Smith J."/>
            <person name="Yandell M."/>
            <person name="Nelson C."/>
            <person name="Grigoriev I."/>
            <person name="Davis J."/>
        </authorList>
    </citation>
    <scope>NUCLEOTIDE SEQUENCE</scope>
    <source>
        <strain evidence="8">G11</strain>
    </source>
</reference>
<feature type="transmembrane region" description="Helical" evidence="5">
    <location>
        <begin position="396"/>
        <end position="416"/>
    </location>
</feature>
<protein>
    <recommendedName>
        <fullName evidence="7">Major facilitator superfamily (MFS) profile domain-containing protein</fullName>
    </recommendedName>
</protein>
<comment type="caution">
    <text evidence="8">The sequence shown here is derived from an EMBL/GenBank/DDBJ whole genome shotgun (WGS) entry which is preliminary data.</text>
</comment>
<feature type="transmembrane region" description="Helical" evidence="5">
    <location>
        <begin position="125"/>
        <end position="145"/>
    </location>
</feature>
<keyword evidence="3 5" id="KW-1133">Transmembrane helix</keyword>
<feature type="transmembrane region" description="Helical" evidence="5">
    <location>
        <begin position="303"/>
        <end position="323"/>
    </location>
</feature>
<evidence type="ECO:0000256" key="5">
    <source>
        <dbReference type="SAM" id="Phobius"/>
    </source>
</evidence>
<feature type="transmembrane region" description="Helical" evidence="5">
    <location>
        <begin position="229"/>
        <end position="248"/>
    </location>
</feature>